<feature type="compositionally biased region" description="Polar residues" evidence="1">
    <location>
        <begin position="558"/>
        <end position="568"/>
    </location>
</feature>
<dbReference type="PANTHER" id="PTHR38426:SF1">
    <property type="entry name" value="MAINTENANCE OF TELOMERE CAPPING PROTEIN 4"/>
    <property type="match status" value="1"/>
</dbReference>
<dbReference type="AlphaFoldDB" id="A0A292PNI2"/>
<accession>A0A292PNI2</accession>
<feature type="compositionally biased region" description="Basic residues" evidence="1">
    <location>
        <begin position="611"/>
        <end position="621"/>
    </location>
</feature>
<dbReference type="Proteomes" id="UP001412239">
    <property type="component" value="Unassembled WGS sequence"/>
</dbReference>
<evidence type="ECO:0000313" key="2">
    <source>
        <dbReference type="EMBL" id="CUS08255.1"/>
    </source>
</evidence>
<feature type="region of interest" description="Disordered" evidence="1">
    <location>
        <begin position="409"/>
        <end position="437"/>
    </location>
</feature>
<feature type="compositionally biased region" description="Basic and acidic residues" evidence="1">
    <location>
        <begin position="427"/>
        <end position="437"/>
    </location>
</feature>
<feature type="compositionally biased region" description="Pro residues" evidence="1">
    <location>
        <begin position="246"/>
        <end position="257"/>
    </location>
</feature>
<reference evidence="2" key="1">
    <citation type="submission" date="2015-10" db="EMBL/GenBank/DDBJ databases">
        <authorList>
            <person name="Regsiter A."/>
            <person name="william w."/>
        </authorList>
    </citation>
    <scope>NUCLEOTIDE SEQUENCE</scope>
    <source>
        <strain evidence="2">Montdore</strain>
    </source>
</reference>
<keyword evidence="3" id="KW-1185">Reference proteome</keyword>
<evidence type="ECO:0000256" key="1">
    <source>
        <dbReference type="SAM" id="MobiDB-lite"/>
    </source>
</evidence>
<feature type="compositionally biased region" description="Low complexity" evidence="1">
    <location>
        <begin position="13"/>
        <end position="27"/>
    </location>
</feature>
<proteinExistence type="predicted"/>
<feature type="compositionally biased region" description="Basic residues" evidence="1">
    <location>
        <begin position="592"/>
        <end position="603"/>
    </location>
</feature>
<organism evidence="2 3">
    <name type="scientific">Tuber aestivum</name>
    <name type="common">summer truffle</name>
    <dbReference type="NCBI Taxonomy" id="59557"/>
    <lineage>
        <taxon>Eukaryota</taxon>
        <taxon>Fungi</taxon>
        <taxon>Dikarya</taxon>
        <taxon>Ascomycota</taxon>
        <taxon>Pezizomycotina</taxon>
        <taxon>Pezizomycetes</taxon>
        <taxon>Pezizales</taxon>
        <taxon>Tuberaceae</taxon>
        <taxon>Tuber</taxon>
    </lineage>
</organism>
<feature type="compositionally biased region" description="Acidic residues" evidence="1">
    <location>
        <begin position="573"/>
        <end position="587"/>
    </location>
</feature>
<feature type="compositionally biased region" description="Polar residues" evidence="1">
    <location>
        <begin position="286"/>
        <end position="296"/>
    </location>
</feature>
<dbReference type="EMBL" id="LN891142">
    <property type="protein sequence ID" value="CUS08255.1"/>
    <property type="molecule type" value="Genomic_DNA"/>
</dbReference>
<feature type="region of interest" description="Disordered" evidence="1">
    <location>
        <begin position="1"/>
        <end position="131"/>
    </location>
</feature>
<feature type="compositionally biased region" description="Low complexity" evidence="1">
    <location>
        <begin position="34"/>
        <end position="61"/>
    </location>
</feature>
<feature type="compositionally biased region" description="Pro residues" evidence="1">
    <location>
        <begin position="270"/>
        <end position="279"/>
    </location>
</feature>
<feature type="region of interest" description="Disordered" evidence="1">
    <location>
        <begin position="463"/>
        <end position="641"/>
    </location>
</feature>
<protein>
    <submittedName>
        <fullName evidence="2">Uncharacterized protein</fullName>
    </submittedName>
</protein>
<feature type="region of interest" description="Disordered" evidence="1">
    <location>
        <begin position="246"/>
        <end position="297"/>
    </location>
</feature>
<evidence type="ECO:0000313" key="3">
    <source>
        <dbReference type="Proteomes" id="UP001412239"/>
    </source>
</evidence>
<sequence>MSTQNRSARRIPSLPLTDASTLASSSSRARHHPSSSTPTGSISPPLHIAPSSTGSHSTPSSWGRKTQMSRRSGGFLLDGDGIGSLEGGRYSENPARERGDRERDAGYERESSNYPEPSTARIEREAEERDTVDLSEFPIHGSDADPAKIISLALGLSETRRRGAKLRSVSSSRRLPDILDEREASHDVWNGRGLGPTSPAERYVDFANVGGRARAASPTNLLVTNADGQSVSAGTLSALGRHLPPLNPPIASPPPPAGGTTGKQNFSPVSPLPLPPPIAPYQQLQSKRSALAQHQQQLREFREQYQPTEATLQRALKAKQQLELSSLYKRLLTIYPTQDLLSGSSAHGTPNKGDIAGPYSRERTFNPLMAIRNKRFRNRERIKLELSSWDDPGAVGQWIEDLAVAVHDSEGGKTGFPGLPPPPHPSGRTEEKKRPRMDWVISPQELLADFYWMEESERLRMEQTQRAGGKIEEKKQERQRETHLSLKSLIDREERRARSPSQVRKRSIRDLGDPESGDDITRRDTGDSSKKWSKPGFMERGPLQPSTQPENDVGYHSACTSQGDSSHSGESEGTYDDEMSGVEVDSDIDQKAKKKHSKRKKLGKIITSTKPGRRKKTKKKRIGDTHILSPEEKRRRQEQEE</sequence>
<dbReference type="PANTHER" id="PTHR38426">
    <property type="entry name" value="MAINTENANCE OF TELOMERE CAPPING PROTEIN 4"/>
    <property type="match status" value="1"/>
</dbReference>
<feature type="compositionally biased region" description="Basic and acidic residues" evidence="1">
    <location>
        <begin position="519"/>
        <end position="530"/>
    </location>
</feature>
<gene>
    <name evidence="2" type="ORF">GSTUAT00007649001</name>
</gene>
<name>A0A292PNI2_9PEZI</name>
<feature type="compositionally biased region" description="Basic and acidic residues" evidence="1">
    <location>
        <begin position="629"/>
        <end position="641"/>
    </location>
</feature>
<feature type="compositionally biased region" description="Basic and acidic residues" evidence="1">
    <location>
        <begin position="121"/>
        <end position="131"/>
    </location>
</feature>
<dbReference type="InterPro" id="IPR038769">
    <property type="entry name" value="MTC4"/>
</dbReference>
<feature type="compositionally biased region" description="Basic and acidic residues" evidence="1">
    <location>
        <begin position="94"/>
        <end position="111"/>
    </location>
</feature>
<feature type="compositionally biased region" description="Basic and acidic residues" evidence="1">
    <location>
        <begin position="463"/>
        <end position="497"/>
    </location>
</feature>
<feature type="non-terminal residue" evidence="2">
    <location>
        <position position="641"/>
    </location>
</feature>